<gene>
    <name evidence="2" type="ORF">IMF26_08460</name>
</gene>
<evidence type="ECO:0000256" key="1">
    <source>
        <dbReference type="SAM" id="MobiDB-lite"/>
    </source>
</evidence>
<reference evidence="2" key="2">
    <citation type="journal article" date="2023" name="Biology">
        <title>Prokaryotic Life Associated with Coal-Fire Gas Vents Revealed by Metagenomics.</title>
        <authorList>
            <person name="Kadnikov V.V."/>
            <person name="Mardanov A.V."/>
            <person name="Beletsky A.V."/>
            <person name="Karnachuk O.V."/>
            <person name="Ravin N.V."/>
        </authorList>
    </citation>
    <scope>NUCLEOTIDE SEQUENCE</scope>
    <source>
        <strain evidence="2">Bu02</strain>
    </source>
</reference>
<dbReference type="AlphaFoldDB" id="A0AAT9LAI8"/>
<evidence type="ECO:0000313" key="2">
    <source>
        <dbReference type="EMBL" id="QUL98080.1"/>
    </source>
</evidence>
<sequence length="95" mass="10562">MIYCPKCKSRAVGRIGQNQYYCWDCNIEFIPARDGFRMYRLEPDGTVMPETLGSVAPGYSLSGTLGERLEVARGTSTGETSDGENRQSQNQGKEM</sequence>
<accession>A0AAT9LAI8</accession>
<feature type="region of interest" description="Disordered" evidence="1">
    <location>
        <begin position="69"/>
        <end position="95"/>
    </location>
</feature>
<organism evidence="2">
    <name type="scientific">Candidatus Fermentithermobacillus carboniphilus</name>
    <dbReference type="NCBI Taxonomy" id="3085328"/>
    <lineage>
        <taxon>Bacteria</taxon>
        <taxon>Bacillati</taxon>
        <taxon>Bacillota</taxon>
        <taxon>Candidatus Fermentithermobacillia</taxon>
        <taxon>Candidatus Fermentithermobacillales</taxon>
        <taxon>Candidatus Fermentithermobacillaceae</taxon>
        <taxon>Candidatus Fermentithermobacillus</taxon>
    </lineage>
</organism>
<proteinExistence type="predicted"/>
<dbReference type="KEGG" id="fcz:IMF26_08460"/>
<name>A0AAT9LAI8_9FIRM</name>
<reference evidence="2" key="1">
    <citation type="submission" date="2020-10" db="EMBL/GenBank/DDBJ databases">
        <authorList>
            <person name="Kadnikov V."/>
            <person name="Beletsky A.V."/>
            <person name="Mardanov A.V."/>
            <person name="Karnachuk O.V."/>
            <person name="Ravin N.V."/>
        </authorList>
    </citation>
    <scope>NUCLEOTIDE SEQUENCE</scope>
    <source>
        <strain evidence="2">Bu02</strain>
    </source>
</reference>
<feature type="compositionally biased region" description="Polar residues" evidence="1">
    <location>
        <begin position="74"/>
        <end position="95"/>
    </location>
</feature>
<evidence type="ECO:0008006" key="3">
    <source>
        <dbReference type="Google" id="ProtNLM"/>
    </source>
</evidence>
<dbReference type="EMBL" id="CP062796">
    <property type="protein sequence ID" value="QUL98080.1"/>
    <property type="molecule type" value="Genomic_DNA"/>
</dbReference>
<protein>
    <recommendedName>
        <fullName evidence="3">Transposase zinc-ribbon domain-containing protein</fullName>
    </recommendedName>
</protein>